<dbReference type="PANTHER" id="PTHR43031:SF16">
    <property type="entry name" value="OXIDOREDUCTASE"/>
    <property type="match status" value="1"/>
</dbReference>
<protein>
    <submittedName>
        <fullName evidence="2">Rhodanese-like domain-containing protein</fullName>
    </submittedName>
</protein>
<evidence type="ECO:0000313" key="3">
    <source>
        <dbReference type="Proteomes" id="UP001596407"/>
    </source>
</evidence>
<evidence type="ECO:0000313" key="2">
    <source>
        <dbReference type="EMBL" id="MFC7079657.1"/>
    </source>
</evidence>
<dbReference type="AlphaFoldDB" id="A0ABD5WGM5"/>
<gene>
    <name evidence="2" type="ORF">ACFQJ6_05385</name>
</gene>
<name>A0ABD5WGM5_9EURY</name>
<dbReference type="Proteomes" id="UP001596407">
    <property type="component" value="Unassembled WGS sequence"/>
</dbReference>
<keyword evidence="3" id="KW-1185">Reference proteome</keyword>
<accession>A0ABD5WGM5</accession>
<dbReference type="SUPFAM" id="SSF52821">
    <property type="entry name" value="Rhodanese/Cell cycle control phosphatase"/>
    <property type="match status" value="1"/>
</dbReference>
<organism evidence="2 3">
    <name type="scientific">Halorussus caseinilyticus</name>
    <dbReference type="NCBI Taxonomy" id="3034025"/>
    <lineage>
        <taxon>Archaea</taxon>
        <taxon>Methanobacteriati</taxon>
        <taxon>Methanobacteriota</taxon>
        <taxon>Stenosarchaea group</taxon>
        <taxon>Halobacteria</taxon>
        <taxon>Halobacteriales</taxon>
        <taxon>Haladaptataceae</taxon>
        <taxon>Halorussus</taxon>
    </lineage>
</organism>
<dbReference type="GeneID" id="79303827"/>
<dbReference type="InterPro" id="IPR001763">
    <property type="entry name" value="Rhodanese-like_dom"/>
</dbReference>
<feature type="domain" description="Rhodanese" evidence="1">
    <location>
        <begin position="14"/>
        <end position="110"/>
    </location>
</feature>
<dbReference type="InterPro" id="IPR036873">
    <property type="entry name" value="Rhodanese-like_dom_sf"/>
</dbReference>
<comment type="caution">
    <text evidence="2">The sequence shown here is derived from an EMBL/GenBank/DDBJ whole genome shotgun (WGS) entry which is preliminary data.</text>
</comment>
<proteinExistence type="predicted"/>
<dbReference type="InterPro" id="IPR050229">
    <property type="entry name" value="GlpE_sulfurtransferase"/>
</dbReference>
<dbReference type="SMART" id="SM00450">
    <property type="entry name" value="RHOD"/>
    <property type="match status" value="1"/>
</dbReference>
<dbReference type="Pfam" id="PF00581">
    <property type="entry name" value="Rhodanese"/>
    <property type="match status" value="1"/>
</dbReference>
<dbReference type="EMBL" id="JBHSZH010000005">
    <property type="protein sequence ID" value="MFC7079657.1"/>
    <property type="molecule type" value="Genomic_DNA"/>
</dbReference>
<dbReference type="RefSeq" id="WP_276279263.1">
    <property type="nucleotide sequence ID" value="NZ_CP119809.1"/>
</dbReference>
<reference evidence="2 3" key="1">
    <citation type="journal article" date="2019" name="Int. J. Syst. Evol. Microbiol.">
        <title>The Global Catalogue of Microorganisms (GCM) 10K type strain sequencing project: providing services to taxonomists for standard genome sequencing and annotation.</title>
        <authorList>
            <consortium name="The Broad Institute Genomics Platform"/>
            <consortium name="The Broad Institute Genome Sequencing Center for Infectious Disease"/>
            <person name="Wu L."/>
            <person name="Ma J."/>
        </authorList>
    </citation>
    <scope>NUCLEOTIDE SEQUENCE [LARGE SCALE GENOMIC DNA]</scope>
    <source>
        <strain evidence="2 3">DT72</strain>
    </source>
</reference>
<dbReference type="PANTHER" id="PTHR43031">
    <property type="entry name" value="FAD-DEPENDENT OXIDOREDUCTASE"/>
    <property type="match status" value="1"/>
</dbReference>
<dbReference type="Gene3D" id="3.40.250.10">
    <property type="entry name" value="Rhodanese-like domain"/>
    <property type="match status" value="1"/>
</dbReference>
<dbReference type="CDD" id="cd00158">
    <property type="entry name" value="RHOD"/>
    <property type="match status" value="1"/>
</dbReference>
<sequence length="121" mass="13339">MSEIGPSELGERLADGDVFVLDVRPRENYRNGHIDGSYNAPVYHDLRSGDHAALDDHMDEIPADADVVTVCKAGVVAKKATSRLREQGYDARTLSGGFTGWKHYEDDTLLYRVASAVRGLF</sequence>
<dbReference type="PROSITE" id="PS50206">
    <property type="entry name" value="RHODANESE_3"/>
    <property type="match status" value="1"/>
</dbReference>
<evidence type="ECO:0000259" key="1">
    <source>
        <dbReference type="PROSITE" id="PS50206"/>
    </source>
</evidence>